<dbReference type="OrthoDB" id="10423819at2759"/>
<evidence type="ECO:0000256" key="1">
    <source>
        <dbReference type="SAM" id="MobiDB-lite"/>
    </source>
</evidence>
<keyword evidence="3" id="KW-1185">Reference proteome</keyword>
<dbReference type="AlphaFoldDB" id="A0A8H3PEF7"/>
<evidence type="ECO:0000313" key="3">
    <source>
        <dbReference type="Proteomes" id="UP000664203"/>
    </source>
</evidence>
<dbReference type="Proteomes" id="UP000664203">
    <property type="component" value="Unassembled WGS sequence"/>
</dbReference>
<accession>A0A8H3PEF7</accession>
<feature type="compositionally biased region" description="Basic and acidic residues" evidence="1">
    <location>
        <begin position="106"/>
        <end position="160"/>
    </location>
</feature>
<name>A0A8H3PEF7_9LECA</name>
<sequence>MASERESTFLLSNKYDPASDSPFKFCQAYHQLAQHRDDLRKQCDGKERKRADMKQAEGQSYARKPSNKAHRFSGLVDNDDGSTISPPTKHKRAARLTTARLENLTDDERKQEVAKIKRDIQALKENKEETRDAAAAESKEKRAREEVEKEERQDEAKNKGQNEASEIELGQGWETVKRVVRR</sequence>
<dbReference type="EMBL" id="CAJPDR010000518">
    <property type="protein sequence ID" value="CAF9938615.1"/>
    <property type="molecule type" value="Genomic_DNA"/>
</dbReference>
<feature type="region of interest" description="Disordered" evidence="1">
    <location>
        <begin position="43"/>
        <end position="182"/>
    </location>
</feature>
<feature type="compositionally biased region" description="Basic and acidic residues" evidence="1">
    <location>
        <begin position="43"/>
        <end position="55"/>
    </location>
</feature>
<reference evidence="2" key="1">
    <citation type="submission" date="2021-03" db="EMBL/GenBank/DDBJ databases">
        <authorList>
            <person name="Tagirdzhanova G."/>
        </authorList>
    </citation>
    <scope>NUCLEOTIDE SEQUENCE</scope>
</reference>
<evidence type="ECO:0000313" key="2">
    <source>
        <dbReference type="EMBL" id="CAF9938615.1"/>
    </source>
</evidence>
<organism evidence="2 3">
    <name type="scientific">Alectoria fallacina</name>
    <dbReference type="NCBI Taxonomy" id="1903189"/>
    <lineage>
        <taxon>Eukaryota</taxon>
        <taxon>Fungi</taxon>
        <taxon>Dikarya</taxon>
        <taxon>Ascomycota</taxon>
        <taxon>Pezizomycotina</taxon>
        <taxon>Lecanoromycetes</taxon>
        <taxon>OSLEUM clade</taxon>
        <taxon>Lecanoromycetidae</taxon>
        <taxon>Lecanorales</taxon>
        <taxon>Lecanorineae</taxon>
        <taxon>Parmeliaceae</taxon>
        <taxon>Alectoria</taxon>
    </lineage>
</organism>
<protein>
    <submittedName>
        <fullName evidence="2">Uncharacterized protein</fullName>
    </submittedName>
</protein>
<gene>
    <name evidence="2" type="ORF">ALECFALPRED_007749</name>
</gene>
<proteinExistence type="predicted"/>
<comment type="caution">
    <text evidence="2">The sequence shown here is derived from an EMBL/GenBank/DDBJ whole genome shotgun (WGS) entry which is preliminary data.</text>
</comment>